<keyword evidence="2" id="KW-1185">Reference proteome</keyword>
<reference evidence="1 2" key="1">
    <citation type="submission" date="2018-10" db="EMBL/GenBank/DDBJ databases">
        <title>Genomic Encyclopedia of Archaeal and Bacterial Type Strains, Phase II (KMG-II): from individual species to whole genera.</title>
        <authorList>
            <person name="Goeker M."/>
        </authorList>
    </citation>
    <scope>NUCLEOTIDE SEQUENCE [LARGE SCALE GENOMIC DNA]</scope>
    <source>
        <strain evidence="1 2">DSM 14954</strain>
    </source>
</reference>
<dbReference type="OrthoDB" id="3860495at2"/>
<gene>
    <name evidence="1" type="ORF">C8N24_3696</name>
</gene>
<protein>
    <submittedName>
        <fullName evidence="1">Uncharacterized protein</fullName>
    </submittedName>
</protein>
<evidence type="ECO:0000313" key="1">
    <source>
        <dbReference type="EMBL" id="RKQ93822.1"/>
    </source>
</evidence>
<proteinExistence type="predicted"/>
<dbReference type="RefSeq" id="WP_121252276.1">
    <property type="nucleotide sequence ID" value="NZ_RBIL01000001.1"/>
</dbReference>
<comment type="caution">
    <text evidence="1">The sequence shown here is derived from an EMBL/GenBank/DDBJ whole genome shotgun (WGS) entry which is preliminary data.</text>
</comment>
<name>A0A660LFF6_9ACTN</name>
<accession>A0A660LFF6</accession>
<dbReference type="AlphaFoldDB" id="A0A660LFF6"/>
<sequence>MGFFSRGPARRPPYLSATPADLRRLGELAFGGESPYPPGVNAFPPGELDGYAMHFLKVAGYPPMDSPQGRQAQGQFLDELEAAAASAGAWAYVGAIFVGWNALTGSFLEDPRYRRVADRGLDTLRRDGVSYTAIPPFALDCWTQAHGYEGSHPAGWPTALADLPIPNEDEAPPVKDLADGEARRLAQAPAAPANSIYAERRPDGTVQAVVEGVDPDTGVLRRWDWDGLSAPSYPAFLRELGERLVTHSYWAHDDLIPYFPCRRRSRDQMRVEAGAFQAGAR</sequence>
<dbReference type="EMBL" id="RBIL01000001">
    <property type="protein sequence ID" value="RKQ93822.1"/>
    <property type="molecule type" value="Genomic_DNA"/>
</dbReference>
<organism evidence="1 2">
    <name type="scientific">Solirubrobacter pauli</name>
    <dbReference type="NCBI Taxonomy" id="166793"/>
    <lineage>
        <taxon>Bacteria</taxon>
        <taxon>Bacillati</taxon>
        <taxon>Actinomycetota</taxon>
        <taxon>Thermoleophilia</taxon>
        <taxon>Solirubrobacterales</taxon>
        <taxon>Solirubrobacteraceae</taxon>
        <taxon>Solirubrobacter</taxon>
    </lineage>
</organism>
<dbReference type="Proteomes" id="UP000278962">
    <property type="component" value="Unassembled WGS sequence"/>
</dbReference>
<evidence type="ECO:0000313" key="2">
    <source>
        <dbReference type="Proteomes" id="UP000278962"/>
    </source>
</evidence>